<proteinExistence type="predicted"/>
<reference evidence="1" key="1">
    <citation type="submission" date="2015-06" db="UniProtKB">
        <authorList>
            <consortium name="EnsemblPlants"/>
        </authorList>
    </citation>
    <scope>IDENTIFICATION</scope>
</reference>
<accession>M8BU46</accession>
<dbReference type="PANTHER" id="PTHR35992:SF6">
    <property type="entry name" value="RING-TYPE E3 UBIQUITIN TRANSFERASE"/>
    <property type="match status" value="1"/>
</dbReference>
<sequence>MAYVLIPEGGAEQKQAQLKEDGNCVELNENTADHEHTSGDLISELRKLKRTYETICWNKDKEATEAVQKLQQKIEELQVAACKKDDEIGILQAEASACINKLVVLKGKLDEMRSLDKDIDIQKLKVGQHETLERKIASLPNYLLSDLPYHTQSVENVDQIQSKEAGNVVGIIQKNADHGAITGELRAELRKLKQAYETLSSNKDKEISKLLEMKDFLLNQLMRMDKDNAELLQKKEVEAAQANEAAQKLQQNVEELEVSVRYKDDEIGRLRAEAGPLKIKEVEAAQANEAAQKLQQNVEELQGIVRYKDDEIGRLRAEAGPLKIKEVEAEAKKAVQTLQQNVEELQVAVRNKDDEIGKLRAEVGHLKIKQVEAAQKLQQNVDVLQIEVRNKNDENCRLPAEAANAEKKVPALEVTHSTEPKTAEASASTKALAVVVAASASPPGASSKPGAGINIDLTPPRLVDDREASPPFPPGFGPPARFKDTTTTAPTATFAVVVAKGDGNPDQSIAGTTDAAGGLDIDNAPLPPASTTTKTKSSMLKGKPRPKVQSNADKEGAELDSILGKRMERNRPESNVGLGENKEMNRDMYKKMRGSVSGEAESNIGVLGRKEATGIGATGN</sequence>
<protein>
    <submittedName>
        <fullName evidence="1">Uncharacterized protein</fullName>
    </submittedName>
</protein>
<evidence type="ECO:0000313" key="1">
    <source>
        <dbReference type="EnsemblPlants" id="EMT28560"/>
    </source>
</evidence>
<organism evidence="1">
    <name type="scientific">Aegilops tauschii</name>
    <name type="common">Tausch's goatgrass</name>
    <name type="synonym">Aegilops squarrosa</name>
    <dbReference type="NCBI Taxonomy" id="37682"/>
    <lineage>
        <taxon>Eukaryota</taxon>
        <taxon>Viridiplantae</taxon>
        <taxon>Streptophyta</taxon>
        <taxon>Embryophyta</taxon>
        <taxon>Tracheophyta</taxon>
        <taxon>Spermatophyta</taxon>
        <taxon>Magnoliopsida</taxon>
        <taxon>Liliopsida</taxon>
        <taxon>Poales</taxon>
        <taxon>Poaceae</taxon>
        <taxon>BOP clade</taxon>
        <taxon>Pooideae</taxon>
        <taxon>Triticodae</taxon>
        <taxon>Triticeae</taxon>
        <taxon>Triticinae</taxon>
        <taxon>Aegilops</taxon>
    </lineage>
</organism>
<dbReference type="EnsemblPlants" id="EMT28560">
    <property type="protein sequence ID" value="EMT28560"/>
    <property type="gene ID" value="F775_24866"/>
</dbReference>
<name>M8BU46_AEGTA</name>
<dbReference type="PANTHER" id="PTHR35992">
    <property type="entry name" value="CYTOMATRIX PROTEIN-LIKE PROTEIN"/>
    <property type="match status" value="1"/>
</dbReference>
<dbReference type="AlphaFoldDB" id="M8BU46"/>